<dbReference type="AlphaFoldDB" id="A0A9D4CLQ8"/>
<accession>A0A9D4CLQ8</accession>
<dbReference type="PROSITE" id="PS50041">
    <property type="entry name" value="C_TYPE_LECTIN_2"/>
    <property type="match status" value="1"/>
</dbReference>
<reference evidence="2" key="2">
    <citation type="submission" date="2020-11" db="EMBL/GenBank/DDBJ databases">
        <authorList>
            <person name="McCartney M.A."/>
            <person name="Auch B."/>
            <person name="Kono T."/>
            <person name="Mallez S."/>
            <person name="Becker A."/>
            <person name="Gohl D.M."/>
            <person name="Silverstein K.A.T."/>
            <person name="Koren S."/>
            <person name="Bechman K.B."/>
            <person name="Herman A."/>
            <person name="Abrahante J.E."/>
            <person name="Garbe J."/>
        </authorList>
    </citation>
    <scope>NUCLEOTIDE SEQUENCE</scope>
    <source>
        <strain evidence="2">Duluth1</strain>
        <tissue evidence="2">Whole animal</tissue>
    </source>
</reference>
<reference evidence="2" key="1">
    <citation type="journal article" date="2019" name="bioRxiv">
        <title>The Genome of the Zebra Mussel, Dreissena polymorpha: A Resource for Invasive Species Research.</title>
        <authorList>
            <person name="McCartney M.A."/>
            <person name="Auch B."/>
            <person name="Kono T."/>
            <person name="Mallez S."/>
            <person name="Zhang Y."/>
            <person name="Obille A."/>
            <person name="Becker A."/>
            <person name="Abrahante J.E."/>
            <person name="Garbe J."/>
            <person name="Badalamenti J.P."/>
            <person name="Herman A."/>
            <person name="Mangelson H."/>
            <person name="Liachko I."/>
            <person name="Sullivan S."/>
            <person name="Sone E.D."/>
            <person name="Koren S."/>
            <person name="Silverstein K.A.T."/>
            <person name="Beckman K.B."/>
            <person name="Gohl D.M."/>
        </authorList>
    </citation>
    <scope>NUCLEOTIDE SEQUENCE</scope>
    <source>
        <strain evidence="2">Duluth1</strain>
        <tissue evidence="2">Whole animal</tissue>
    </source>
</reference>
<organism evidence="2 3">
    <name type="scientific">Dreissena polymorpha</name>
    <name type="common">Zebra mussel</name>
    <name type="synonym">Mytilus polymorpha</name>
    <dbReference type="NCBI Taxonomy" id="45954"/>
    <lineage>
        <taxon>Eukaryota</taxon>
        <taxon>Metazoa</taxon>
        <taxon>Spiralia</taxon>
        <taxon>Lophotrochozoa</taxon>
        <taxon>Mollusca</taxon>
        <taxon>Bivalvia</taxon>
        <taxon>Autobranchia</taxon>
        <taxon>Heteroconchia</taxon>
        <taxon>Euheterodonta</taxon>
        <taxon>Imparidentia</taxon>
        <taxon>Neoheterodontei</taxon>
        <taxon>Myida</taxon>
        <taxon>Dreissenoidea</taxon>
        <taxon>Dreissenidae</taxon>
        <taxon>Dreissena</taxon>
    </lineage>
</organism>
<dbReference type="EMBL" id="JAIWYP010000012">
    <property type="protein sequence ID" value="KAH3726441.1"/>
    <property type="molecule type" value="Genomic_DNA"/>
</dbReference>
<dbReference type="Gene3D" id="3.10.100.10">
    <property type="entry name" value="Mannose-Binding Protein A, subunit A"/>
    <property type="match status" value="1"/>
</dbReference>
<sequence>MVVLVGKELWINGKKTKDDVWKYLDGTNITVTFWVKGEPNSTGTCLRVVDGGGWRDEYCHRNHGYIFEKSG</sequence>
<dbReference type="Pfam" id="PF00059">
    <property type="entry name" value="Lectin_C"/>
    <property type="match status" value="1"/>
</dbReference>
<dbReference type="Proteomes" id="UP000828390">
    <property type="component" value="Unassembled WGS sequence"/>
</dbReference>
<dbReference type="SUPFAM" id="SSF56436">
    <property type="entry name" value="C-type lectin-like"/>
    <property type="match status" value="1"/>
</dbReference>
<dbReference type="InterPro" id="IPR001304">
    <property type="entry name" value="C-type_lectin-like"/>
</dbReference>
<dbReference type="InterPro" id="IPR016186">
    <property type="entry name" value="C-type_lectin-like/link_sf"/>
</dbReference>
<dbReference type="InterPro" id="IPR016187">
    <property type="entry name" value="CTDL_fold"/>
</dbReference>
<keyword evidence="3" id="KW-1185">Reference proteome</keyword>
<protein>
    <recommendedName>
        <fullName evidence="1">C-type lectin domain-containing protein</fullName>
    </recommendedName>
</protein>
<comment type="caution">
    <text evidence="2">The sequence shown here is derived from an EMBL/GenBank/DDBJ whole genome shotgun (WGS) entry which is preliminary data.</text>
</comment>
<evidence type="ECO:0000259" key="1">
    <source>
        <dbReference type="PROSITE" id="PS50041"/>
    </source>
</evidence>
<evidence type="ECO:0000313" key="3">
    <source>
        <dbReference type="Proteomes" id="UP000828390"/>
    </source>
</evidence>
<evidence type="ECO:0000313" key="2">
    <source>
        <dbReference type="EMBL" id="KAH3726441.1"/>
    </source>
</evidence>
<proteinExistence type="predicted"/>
<gene>
    <name evidence="2" type="ORF">DPMN_052308</name>
</gene>
<name>A0A9D4CLQ8_DREPO</name>
<feature type="domain" description="C-type lectin" evidence="1">
    <location>
        <begin position="1"/>
        <end position="68"/>
    </location>
</feature>